<dbReference type="InterPro" id="IPR013108">
    <property type="entry name" value="Amidohydro_3"/>
</dbReference>
<keyword evidence="1" id="KW-0812">Transmembrane</keyword>
<dbReference type="Pfam" id="PF07969">
    <property type="entry name" value="Amidohydro_3"/>
    <property type="match status" value="1"/>
</dbReference>
<dbReference type="OrthoDB" id="3501663at2759"/>
<dbReference type="STRING" id="1257118.L8GUR9"/>
<dbReference type="InterPro" id="IPR032466">
    <property type="entry name" value="Metal_Hydrolase"/>
</dbReference>
<dbReference type="InterPro" id="IPR011059">
    <property type="entry name" value="Metal-dep_hydrolase_composite"/>
</dbReference>
<dbReference type="EMBL" id="KB007985">
    <property type="protein sequence ID" value="ELR16667.1"/>
    <property type="molecule type" value="Genomic_DNA"/>
</dbReference>
<dbReference type="GO" id="GO:0016810">
    <property type="term" value="F:hydrolase activity, acting on carbon-nitrogen (but not peptide) bonds"/>
    <property type="evidence" value="ECO:0007669"/>
    <property type="project" value="InterPro"/>
</dbReference>
<feature type="transmembrane region" description="Helical" evidence="1">
    <location>
        <begin position="7"/>
        <end position="24"/>
    </location>
</feature>
<protein>
    <submittedName>
        <fullName evidence="3">Amidohydrolase superfamily protein</fullName>
    </submittedName>
</protein>
<gene>
    <name evidence="3" type="ORF">ACA1_089140</name>
</gene>
<keyword evidence="3" id="KW-0378">Hydrolase</keyword>
<keyword evidence="4" id="KW-1185">Reference proteome</keyword>
<reference evidence="3 4" key="1">
    <citation type="journal article" date="2013" name="Genome Biol.">
        <title>Genome of Acanthamoeba castellanii highlights extensive lateral gene transfer and early evolution of tyrosine kinase signaling.</title>
        <authorList>
            <person name="Clarke M."/>
            <person name="Lohan A.J."/>
            <person name="Liu B."/>
            <person name="Lagkouvardos I."/>
            <person name="Roy S."/>
            <person name="Zafar N."/>
            <person name="Bertelli C."/>
            <person name="Schilde C."/>
            <person name="Kianianmomeni A."/>
            <person name="Burglin T.R."/>
            <person name="Frech C."/>
            <person name="Turcotte B."/>
            <person name="Kopec K.O."/>
            <person name="Synnott J.M."/>
            <person name="Choo C."/>
            <person name="Paponov I."/>
            <person name="Finkler A."/>
            <person name="Soon Heng Tan C."/>
            <person name="Hutchins A.P."/>
            <person name="Weinmeier T."/>
            <person name="Rattei T."/>
            <person name="Chu J.S."/>
            <person name="Gimenez G."/>
            <person name="Irimia M."/>
            <person name="Rigden D.J."/>
            <person name="Fitzpatrick D.A."/>
            <person name="Lorenzo-Morales J."/>
            <person name="Bateman A."/>
            <person name="Chiu C.H."/>
            <person name="Tang P."/>
            <person name="Hegemann P."/>
            <person name="Fromm H."/>
            <person name="Raoult D."/>
            <person name="Greub G."/>
            <person name="Miranda-Saavedra D."/>
            <person name="Chen N."/>
            <person name="Nash P."/>
            <person name="Ginger M.L."/>
            <person name="Horn M."/>
            <person name="Schaap P."/>
            <person name="Caler L."/>
            <person name="Loftus B."/>
        </authorList>
    </citation>
    <scope>NUCLEOTIDE SEQUENCE [LARGE SCALE GENOMIC DNA]</scope>
    <source>
        <strain evidence="3 4">Neff</strain>
    </source>
</reference>
<dbReference type="Proteomes" id="UP000011083">
    <property type="component" value="Unassembled WGS sequence"/>
</dbReference>
<organism evidence="3 4">
    <name type="scientific">Acanthamoeba castellanii (strain ATCC 30010 / Neff)</name>
    <dbReference type="NCBI Taxonomy" id="1257118"/>
    <lineage>
        <taxon>Eukaryota</taxon>
        <taxon>Amoebozoa</taxon>
        <taxon>Discosea</taxon>
        <taxon>Longamoebia</taxon>
        <taxon>Centramoebida</taxon>
        <taxon>Acanthamoebidae</taxon>
        <taxon>Acanthamoeba</taxon>
    </lineage>
</organism>
<dbReference type="Gene3D" id="3.20.20.140">
    <property type="entry name" value="Metal-dependent hydrolases"/>
    <property type="match status" value="1"/>
</dbReference>
<dbReference type="SUPFAM" id="SSF51338">
    <property type="entry name" value="Composite domain of metallo-dependent hydrolases"/>
    <property type="match status" value="1"/>
</dbReference>
<accession>L8GUR9</accession>
<dbReference type="SUPFAM" id="SSF51556">
    <property type="entry name" value="Metallo-dependent hydrolases"/>
    <property type="match status" value="1"/>
</dbReference>
<dbReference type="PANTHER" id="PTHR22642">
    <property type="entry name" value="IMIDAZOLONEPROPIONASE"/>
    <property type="match status" value="1"/>
</dbReference>
<dbReference type="PANTHER" id="PTHR22642:SF2">
    <property type="entry name" value="PROTEIN LONG AFTER FAR-RED 3"/>
    <property type="match status" value="1"/>
</dbReference>
<dbReference type="Gene3D" id="3.10.310.70">
    <property type="match status" value="1"/>
</dbReference>
<dbReference type="VEuPathDB" id="AmoebaDB:ACA1_089140"/>
<dbReference type="RefSeq" id="XP_004338680.1">
    <property type="nucleotide sequence ID" value="XM_004338632.1"/>
</dbReference>
<proteinExistence type="predicted"/>
<dbReference type="GeneID" id="14917413"/>
<keyword evidence="1" id="KW-0472">Membrane</keyword>
<keyword evidence="1" id="KW-1133">Transmembrane helix</keyword>
<evidence type="ECO:0000256" key="1">
    <source>
        <dbReference type="SAM" id="Phobius"/>
    </source>
</evidence>
<name>L8GUR9_ACACF</name>
<feature type="domain" description="Amidohydrolase 3" evidence="2">
    <location>
        <begin position="92"/>
        <end position="600"/>
    </location>
</feature>
<dbReference type="CDD" id="cd01300">
    <property type="entry name" value="YtcJ_like"/>
    <property type="match status" value="1"/>
</dbReference>
<dbReference type="InterPro" id="IPR033932">
    <property type="entry name" value="YtcJ-like"/>
</dbReference>
<dbReference type="KEGG" id="acan:ACA1_089140"/>
<sequence length="605" mass="67543">MVRQAEGHVAILGMAVLVGAYLLLTAPPEGQPRSSSSALFIRNAKIWSGEDESNDEADSILVIDDLIVAVGLESSPDMQRHLRQHFGTLQELDGEGRMLVVPGFIDSHVHFLISGCGLASVHLRDVASKASFIDRIAQHARTRPSGAWIREGDWDHEKWGGELPTHEWIDDVTPDHFVFVCRLDGHMCLANAKALAAANITKDSPEVAGGTITRDPVTGETTGILKDRAMELVWAVIPKPSDEEEDACLEAAMSHVLKHGVTSIHHMAYTWNDIAVFKRAWERKKLRTRIYAAVPLSSWEQLAEEKQRLGIPVEQRTWGDDWFRMGNLKAFVDGSLGSHTAYMFEPFADTPDQDTSLMLATEEELSAWTLGADKAGLHLSIHAIGDKANHLLLDAYERLIQINGQKDRRVRIEHAQHLREEDQLRLAKMGVIASMQPYHVSDDGRWADRVLGPKRTKEAWPFRSLMDKNVTLAFGSDWFVAPPVPVLGIGAAATRLTLQQIEDLDIHQQRQHASDGWVPEQKITVREALRAYTVHGAYASFEEDKKGRIRPGMLADLVLLDRDITQADTKPHGSMQPRDAARHIWNTRVEATIVGGRLLYQKSQP</sequence>
<evidence type="ECO:0000313" key="4">
    <source>
        <dbReference type="Proteomes" id="UP000011083"/>
    </source>
</evidence>
<dbReference type="AlphaFoldDB" id="L8GUR9"/>
<evidence type="ECO:0000259" key="2">
    <source>
        <dbReference type="Pfam" id="PF07969"/>
    </source>
</evidence>
<dbReference type="Gene3D" id="2.30.40.10">
    <property type="entry name" value="Urease, subunit C, domain 1"/>
    <property type="match status" value="1"/>
</dbReference>
<dbReference type="OMA" id="HEPQMDE"/>
<evidence type="ECO:0000313" key="3">
    <source>
        <dbReference type="EMBL" id="ELR16667.1"/>
    </source>
</evidence>